<evidence type="ECO:0000313" key="3">
    <source>
        <dbReference type="EMBL" id="QHW34867.1"/>
    </source>
</evidence>
<accession>A0A6C0P8G0</accession>
<keyword evidence="4" id="KW-1185">Reference proteome</keyword>
<dbReference type="EMBL" id="CP048286">
    <property type="protein sequence ID" value="QHW34867.1"/>
    <property type="molecule type" value="Genomic_DNA"/>
</dbReference>
<dbReference type="Proteomes" id="UP000479114">
    <property type="component" value="Chromosome"/>
</dbReference>
<evidence type="ECO:0000259" key="2">
    <source>
        <dbReference type="Pfam" id="PF04892"/>
    </source>
</evidence>
<feature type="transmembrane region" description="Helical" evidence="1">
    <location>
        <begin position="121"/>
        <end position="141"/>
    </location>
</feature>
<dbReference type="Pfam" id="PF04892">
    <property type="entry name" value="VanZ"/>
    <property type="match status" value="1"/>
</dbReference>
<dbReference type="PANTHER" id="PTHR36834:SF2">
    <property type="entry name" value="MEMBRANE PROTEIN"/>
    <property type="match status" value="1"/>
</dbReference>
<feature type="transmembrane region" description="Helical" evidence="1">
    <location>
        <begin position="96"/>
        <end position="115"/>
    </location>
</feature>
<sequence>MSKRERIETVILYGIFAFYMMLIIKILFLSRVSHLEHRSINLIPFESIAAFVSGSTANLKTFAFGNVAGNILIFVPLGVYLPLFKQDKRMKTNLSFILITSLVVEIIQGLVGIGTSDIDDIILNGLGGCIGILGYKLLLILFRNEKRVHTAVTILSVLGLPAILFYLFMVKMRF</sequence>
<name>A0A6C0P8G0_9BACL</name>
<dbReference type="InterPro" id="IPR053150">
    <property type="entry name" value="Teicoplanin_resist-assoc"/>
</dbReference>
<protein>
    <submittedName>
        <fullName evidence="3">VanZ family protein</fullName>
    </submittedName>
</protein>
<reference evidence="3 4" key="1">
    <citation type="submission" date="2020-02" db="EMBL/GenBank/DDBJ databases">
        <title>Paenibacillus sp. nov., isolated from rhizosphere soil of tomato.</title>
        <authorList>
            <person name="Weon H.-Y."/>
            <person name="Lee S.A."/>
        </authorList>
    </citation>
    <scope>NUCLEOTIDE SEQUENCE [LARGE SCALE GENOMIC DNA]</scope>
    <source>
        <strain evidence="3 4">14171R-81</strain>
    </source>
</reference>
<evidence type="ECO:0000256" key="1">
    <source>
        <dbReference type="SAM" id="Phobius"/>
    </source>
</evidence>
<proteinExistence type="predicted"/>
<dbReference type="PANTHER" id="PTHR36834">
    <property type="entry name" value="MEMBRANE PROTEIN-RELATED"/>
    <property type="match status" value="1"/>
</dbReference>
<feature type="domain" description="VanZ-like" evidence="2">
    <location>
        <begin position="16"/>
        <end position="138"/>
    </location>
</feature>
<dbReference type="InterPro" id="IPR006976">
    <property type="entry name" value="VanZ-like"/>
</dbReference>
<dbReference type="KEGG" id="prz:GZH47_01705"/>
<feature type="transmembrane region" description="Helical" evidence="1">
    <location>
        <begin position="62"/>
        <end position="84"/>
    </location>
</feature>
<feature type="transmembrane region" description="Helical" evidence="1">
    <location>
        <begin position="148"/>
        <end position="169"/>
    </location>
</feature>
<organism evidence="3 4">
    <name type="scientific">Paenibacillus rhizovicinus</name>
    <dbReference type="NCBI Taxonomy" id="2704463"/>
    <lineage>
        <taxon>Bacteria</taxon>
        <taxon>Bacillati</taxon>
        <taxon>Bacillota</taxon>
        <taxon>Bacilli</taxon>
        <taxon>Bacillales</taxon>
        <taxon>Paenibacillaceae</taxon>
        <taxon>Paenibacillus</taxon>
    </lineage>
</organism>
<dbReference type="AlphaFoldDB" id="A0A6C0P8G0"/>
<keyword evidence="1" id="KW-0812">Transmembrane</keyword>
<feature type="transmembrane region" description="Helical" evidence="1">
    <location>
        <begin position="12"/>
        <end position="32"/>
    </location>
</feature>
<keyword evidence="1" id="KW-1133">Transmembrane helix</keyword>
<keyword evidence="1" id="KW-0472">Membrane</keyword>
<evidence type="ECO:0000313" key="4">
    <source>
        <dbReference type="Proteomes" id="UP000479114"/>
    </source>
</evidence>
<gene>
    <name evidence="3" type="ORF">GZH47_01705</name>
</gene>